<dbReference type="Proteomes" id="UP000198748">
    <property type="component" value="Unassembled WGS sequence"/>
</dbReference>
<evidence type="ECO:0000313" key="2">
    <source>
        <dbReference type="Proteomes" id="UP000198748"/>
    </source>
</evidence>
<keyword evidence="2" id="KW-1185">Reference proteome</keyword>
<dbReference type="STRING" id="659014.SAMN04487996_12016"/>
<protein>
    <submittedName>
        <fullName evidence="1">Uncharacterized protein</fullName>
    </submittedName>
</protein>
<gene>
    <name evidence="1" type="ORF">SAMN04487996_12016</name>
</gene>
<reference evidence="2" key="1">
    <citation type="submission" date="2016-10" db="EMBL/GenBank/DDBJ databases">
        <authorList>
            <person name="Varghese N."/>
            <person name="Submissions S."/>
        </authorList>
    </citation>
    <scope>NUCLEOTIDE SEQUENCE [LARGE SCALE GENOMIC DNA]</scope>
    <source>
        <strain evidence="2">DSM 25329</strain>
    </source>
</reference>
<organism evidence="1 2">
    <name type="scientific">Dyadobacter soli</name>
    <dbReference type="NCBI Taxonomy" id="659014"/>
    <lineage>
        <taxon>Bacteria</taxon>
        <taxon>Pseudomonadati</taxon>
        <taxon>Bacteroidota</taxon>
        <taxon>Cytophagia</taxon>
        <taxon>Cytophagales</taxon>
        <taxon>Spirosomataceae</taxon>
        <taxon>Dyadobacter</taxon>
    </lineage>
</organism>
<dbReference type="EMBL" id="FNAN01000020">
    <property type="protein sequence ID" value="SDG56695.1"/>
    <property type="molecule type" value="Genomic_DNA"/>
</dbReference>
<sequence>MNKRGGSYAKTKTGYELNLLKYEGCPETYESIFFKIDFKGNFSLRSGGVYKKTGDCIMF</sequence>
<proteinExistence type="predicted"/>
<accession>A0A1G7V9Z2</accession>
<evidence type="ECO:0000313" key="1">
    <source>
        <dbReference type="EMBL" id="SDG56695.1"/>
    </source>
</evidence>
<name>A0A1G7V9Z2_9BACT</name>
<dbReference type="AlphaFoldDB" id="A0A1G7V9Z2"/>